<protein>
    <submittedName>
        <fullName evidence="1">Uncharacterized protein</fullName>
    </submittedName>
</protein>
<dbReference type="Proteomes" id="UP000076727">
    <property type="component" value="Unassembled WGS sequence"/>
</dbReference>
<organism evidence="1 2">
    <name type="scientific">Daedalea quercina L-15889</name>
    <dbReference type="NCBI Taxonomy" id="1314783"/>
    <lineage>
        <taxon>Eukaryota</taxon>
        <taxon>Fungi</taxon>
        <taxon>Dikarya</taxon>
        <taxon>Basidiomycota</taxon>
        <taxon>Agaricomycotina</taxon>
        <taxon>Agaricomycetes</taxon>
        <taxon>Polyporales</taxon>
        <taxon>Fomitopsis</taxon>
    </lineage>
</organism>
<accession>A0A165TM88</accession>
<sequence>MSLSYLGRQAEKNAQDDEDSAVLGPFKLEILKAKQRSIPYIHPERRHINLSGGTNVAKGLFTDRGKPTSTHRYGPGIDLARHPSLVHAGVPQLGLLSVPGRLLNVYCDLDCNVVMEDPADGSPVFPTRLHIRSCPTHRTALVNSFKRNERIMRIAHRTFPGA</sequence>
<evidence type="ECO:0000313" key="2">
    <source>
        <dbReference type="Proteomes" id="UP000076727"/>
    </source>
</evidence>
<reference evidence="1 2" key="1">
    <citation type="journal article" date="2016" name="Mol. Biol. Evol.">
        <title>Comparative Genomics of Early-Diverging Mushroom-Forming Fungi Provides Insights into the Origins of Lignocellulose Decay Capabilities.</title>
        <authorList>
            <person name="Nagy L.G."/>
            <person name="Riley R."/>
            <person name="Tritt A."/>
            <person name="Adam C."/>
            <person name="Daum C."/>
            <person name="Floudas D."/>
            <person name="Sun H."/>
            <person name="Yadav J.S."/>
            <person name="Pangilinan J."/>
            <person name="Larsson K.H."/>
            <person name="Matsuura K."/>
            <person name="Barry K."/>
            <person name="Labutti K."/>
            <person name="Kuo R."/>
            <person name="Ohm R.A."/>
            <person name="Bhattacharya S.S."/>
            <person name="Shirouzu T."/>
            <person name="Yoshinaga Y."/>
            <person name="Martin F.M."/>
            <person name="Grigoriev I.V."/>
            <person name="Hibbett D.S."/>
        </authorList>
    </citation>
    <scope>NUCLEOTIDE SEQUENCE [LARGE SCALE GENOMIC DNA]</scope>
    <source>
        <strain evidence="1 2">L-15889</strain>
    </source>
</reference>
<keyword evidence="2" id="KW-1185">Reference proteome</keyword>
<name>A0A165TM88_9APHY</name>
<proteinExistence type="predicted"/>
<dbReference type="EMBL" id="KV429036">
    <property type="protein sequence ID" value="KZT73655.1"/>
    <property type="molecule type" value="Genomic_DNA"/>
</dbReference>
<evidence type="ECO:0000313" key="1">
    <source>
        <dbReference type="EMBL" id="KZT73655.1"/>
    </source>
</evidence>
<dbReference type="AlphaFoldDB" id="A0A165TM88"/>
<gene>
    <name evidence="1" type="ORF">DAEQUDRAFT_422924</name>
</gene>